<dbReference type="Pfam" id="PF17389">
    <property type="entry name" value="Bac_rhamnosid6H"/>
    <property type="match status" value="1"/>
</dbReference>
<accession>A0A5J5ILF7</accession>
<sequence length="758" mass="86536">MKRPFISILLITFTCSATCQVLPAPNRLRCDFLLHTNQVSQHGMPVTEPLTSAINKKNKYQFAPIYSQQPIFNWEVDTLIKDVSAWRILVASSPRLLNKNQADYWDSKKVKTSGTHSIYNGRPLIPGILYYWKVAVWNGKDVATSFSDNAVFYLSAKDSSDNISHYPLSASIQSPATIFKKDDNSYFLDFGKDGFAQLQLHLTSETSDSIWIEAAEALKSDHELLNTNGNIRYIKIGMFLKKGAHDYIINWPANEKRNHRNSPILMPDYIGEVFPFRYVTIKNFKGKLYKESVKRKMIFYPFDDSASNFISSDSILNKVWDLCRYSEKATSFTGYYVDGDRERVPYEADALINQLSHYTVDPEYSMARRSMAYVIYHPTWPTEWSLQNILLAWNDYMYTGDDLFLEKYYTELQKKLLMPLAGNNGLISTRTNKQTPEFLESIHFPKSFDDKKGLRDNVDWPHGSHYIGSEKEYDGEQDGFVFNNYNAVVNAYYYRALVLMQKIALVLEKKADAQFYEEKAKGVYQSFQNVFKNPETGLIKDGDSTDHSSLHANMFALAFGLVPKNDIDRVVAFIKTRKMACSVYGAQFLLDALYDNNEGVYALTLLDAATQRSWYNMIRSGSTITMEAWDKLYKPNLDWNHAWGAAPANIIVREMMGIKPLTPAFETFQIKPQLGSLSFAQLKTPTIKGAIFVSYKKDTSGDVMEVTVPGNTKANIYIPYNSSKPGLFIDGKNASIKPENNFFLIKNVSAGKHYFITK</sequence>
<dbReference type="GO" id="GO:0030596">
    <property type="term" value="F:alpha-L-rhamnosidase activity"/>
    <property type="evidence" value="ECO:0007669"/>
    <property type="project" value="UniProtKB-EC"/>
</dbReference>
<dbReference type="EMBL" id="VYQF01000001">
    <property type="protein sequence ID" value="KAA9041193.1"/>
    <property type="molecule type" value="Genomic_DNA"/>
</dbReference>
<keyword evidence="4" id="KW-0732">Signal</keyword>
<name>A0A5J5ILF7_9BACT</name>
<dbReference type="InterPro" id="IPR012341">
    <property type="entry name" value="6hp_glycosidase-like_sf"/>
</dbReference>
<keyword evidence="8" id="KW-1185">Reference proteome</keyword>
<evidence type="ECO:0000256" key="1">
    <source>
        <dbReference type="ARBA" id="ARBA00001445"/>
    </source>
</evidence>
<dbReference type="InterPro" id="IPR013783">
    <property type="entry name" value="Ig-like_fold"/>
</dbReference>
<evidence type="ECO:0000259" key="5">
    <source>
        <dbReference type="Pfam" id="PF17389"/>
    </source>
</evidence>
<gene>
    <name evidence="7" type="ORF">FW778_03930</name>
</gene>
<comment type="catalytic activity">
    <reaction evidence="1">
        <text>Hydrolysis of terminal non-reducing alpha-L-rhamnose residues in alpha-L-rhamnosides.</text>
        <dbReference type="EC" id="3.2.1.40"/>
    </reaction>
</comment>
<dbReference type="EC" id="3.2.1.40" evidence="2"/>
<dbReference type="Pfam" id="PF25788">
    <property type="entry name" value="Ig_Rha78A_N"/>
    <property type="match status" value="1"/>
</dbReference>
<feature type="domain" description="Alpha-L-rhamnosidase six-hairpin glycosidase" evidence="5">
    <location>
        <begin position="305"/>
        <end position="653"/>
    </location>
</feature>
<dbReference type="SUPFAM" id="SSF48208">
    <property type="entry name" value="Six-hairpin glycosidases"/>
    <property type="match status" value="1"/>
</dbReference>
<dbReference type="RefSeq" id="WP_150413282.1">
    <property type="nucleotide sequence ID" value="NZ_VYQF01000001.1"/>
</dbReference>
<dbReference type="InterPro" id="IPR008928">
    <property type="entry name" value="6-hairpin_glycosidase_sf"/>
</dbReference>
<dbReference type="PANTHER" id="PTHR33307:SF6">
    <property type="entry name" value="ALPHA-RHAMNOSIDASE (EUROFUNG)-RELATED"/>
    <property type="match status" value="1"/>
</dbReference>
<feature type="chain" id="PRO_5023944965" description="alpha-L-rhamnosidase" evidence="4">
    <location>
        <begin position="20"/>
        <end position="758"/>
    </location>
</feature>
<dbReference type="GO" id="GO:0005975">
    <property type="term" value="P:carbohydrate metabolic process"/>
    <property type="evidence" value="ECO:0007669"/>
    <property type="project" value="InterPro"/>
</dbReference>
<dbReference type="Gene3D" id="1.50.10.10">
    <property type="match status" value="1"/>
</dbReference>
<dbReference type="AlphaFoldDB" id="A0A5J5ILF7"/>
<dbReference type="PANTHER" id="PTHR33307">
    <property type="entry name" value="ALPHA-RHAMNOSIDASE (EUROFUNG)"/>
    <property type="match status" value="1"/>
</dbReference>
<evidence type="ECO:0000256" key="2">
    <source>
        <dbReference type="ARBA" id="ARBA00012652"/>
    </source>
</evidence>
<evidence type="ECO:0000256" key="4">
    <source>
        <dbReference type="SAM" id="SignalP"/>
    </source>
</evidence>
<dbReference type="Gene3D" id="2.60.420.10">
    <property type="entry name" value="Maltose phosphorylase, domain 3"/>
    <property type="match status" value="1"/>
</dbReference>
<dbReference type="InterPro" id="IPR016007">
    <property type="entry name" value="Alpha_rhamnosid"/>
</dbReference>
<reference evidence="7 8" key="1">
    <citation type="submission" date="2019-09" db="EMBL/GenBank/DDBJ databases">
        <title>Draft genome sequence of Ginsengibacter sp. BR5-29.</title>
        <authorList>
            <person name="Im W.-T."/>
        </authorList>
    </citation>
    <scope>NUCLEOTIDE SEQUENCE [LARGE SCALE GENOMIC DNA]</scope>
    <source>
        <strain evidence="7 8">BR5-29</strain>
    </source>
</reference>
<dbReference type="InterPro" id="IPR035398">
    <property type="entry name" value="Bac_rhamnosid_C"/>
</dbReference>
<evidence type="ECO:0000313" key="7">
    <source>
        <dbReference type="EMBL" id="KAA9041193.1"/>
    </source>
</evidence>
<evidence type="ECO:0000259" key="6">
    <source>
        <dbReference type="Pfam" id="PF17390"/>
    </source>
</evidence>
<dbReference type="Gene3D" id="2.60.40.10">
    <property type="entry name" value="Immunoglobulins"/>
    <property type="match status" value="1"/>
</dbReference>
<organism evidence="7 8">
    <name type="scientific">Ginsengibacter hankyongi</name>
    <dbReference type="NCBI Taxonomy" id="2607284"/>
    <lineage>
        <taxon>Bacteria</taxon>
        <taxon>Pseudomonadati</taxon>
        <taxon>Bacteroidota</taxon>
        <taxon>Chitinophagia</taxon>
        <taxon>Chitinophagales</taxon>
        <taxon>Chitinophagaceae</taxon>
        <taxon>Ginsengibacter</taxon>
    </lineage>
</organism>
<proteinExistence type="predicted"/>
<dbReference type="InterPro" id="IPR035396">
    <property type="entry name" value="Bac_rhamnosid6H"/>
</dbReference>
<protein>
    <recommendedName>
        <fullName evidence="2">alpha-L-rhamnosidase</fullName>
        <ecNumber evidence="2">3.2.1.40</ecNumber>
    </recommendedName>
</protein>
<dbReference type="Gene3D" id="2.60.120.260">
    <property type="entry name" value="Galactose-binding domain-like"/>
    <property type="match status" value="1"/>
</dbReference>
<comment type="caution">
    <text evidence="7">The sequence shown here is derived from an EMBL/GenBank/DDBJ whole genome shotgun (WGS) entry which is preliminary data.</text>
</comment>
<keyword evidence="3" id="KW-0378">Hydrolase</keyword>
<dbReference type="Pfam" id="PF17390">
    <property type="entry name" value="Bac_rhamnosid_C"/>
    <property type="match status" value="1"/>
</dbReference>
<evidence type="ECO:0000313" key="8">
    <source>
        <dbReference type="Proteomes" id="UP000326903"/>
    </source>
</evidence>
<evidence type="ECO:0000256" key="3">
    <source>
        <dbReference type="ARBA" id="ARBA00022801"/>
    </source>
</evidence>
<dbReference type="Proteomes" id="UP000326903">
    <property type="component" value="Unassembled WGS sequence"/>
</dbReference>
<feature type="signal peptide" evidence="4">
    <location>
        <begin position="1"/>
        <end position="19"/>
    </location>
</feature>
<feature type="domain" description="Alpha-L-rhamnosidase C-terminal" evidence="6">
    <location>
        <begin position="657"/>
        <end position="721"/>
    </location>
</feature>